<feature type="compositionally biased region" description="Pro residues" evidence="2">
    <location>
        <begin position="249"/>
        <end position="258"/>
    </location>
</feature>
<comment type="caution">
    <text evidence="4">The sequence shown here is derived from an EMBL/GenBank/DDBJ whole genome shotgun (WGS) entry which is preliminary data.</text>
</comment>
<evidence type="ECO:0000256" key="2">
    <source>
        <dbReference type="SAM" id="MobiDB-lite"/>
    </source>
</evidence>
<proteinExistence type="predicted"/>
<dbReference type="Proteomes" id="UP001231189">
    <property type="component" value="Unassembled WGS sequence"/>
</dbReference>
<keyword evidence="1" id="KW-0479">Metal-binding</keyword>
<feature type="compositionally biased region" description="Basic residues" evidence="2">
    <location>
        <begin position="216"/>
        <end position="226"/>
    </location>
</feature>
<dbReference type="AlphaFoldDB" id="A0AAD8RFY0"/>
<dbReference type="PROSITE" id="PS50158">
    <property type="entry name" value="ZF_CCHC"/>
    <property type="match status" value="1"/>
</dbReference>
<evidence type="ECO:0000256" key="1">
    <source>
        <dbReference type="PROSITE-ProRule" id="PRU00047"/>
    </source>
</evidence>
<organism evidence="4 5">
    <name type="scientific">Lolium multiflorum</name>
    <name type="common">Italian ryegrass</name>
    <name type="synonym">Lolium perenne subsp. multiflorum</name>
    <dbReference type="NCBI Taxonomy" id="4521"/>
    <lineage>
        <taxon>Eukaryota</taxon>
        <taxon>Viridiplantae</taxon>
        <taxon>Streptophyta</taxon>
        <taxon>Embryophyta</taxon>
        <taxon>Tracheophyta</taxon>
        <taxon>Spermatophyta</taxon>
        <taxon>Magnoliopsida</taxon>
        <taxon>Liliopsida</taxon>
        <taxon>Poales</taxon>
        <taxon>Poaceae</taxon>
        <taxon>BOP clade</taxon>
        <taxon>Pooideae</taxon>
        <taxon>Poodae</taxon>
        <taxon>Poeae</taxon>
        <taxon>Poeae Chloroplast Group 2 (Poeae type)</taxon>
        <taxon>Loliodinae</taxon>
        <taxon>Loliinae</taxon>
        <taxon>Lolium</taxon>
    </lineage>
</organism>
<evidence type="ECO:0000259" key="3">
    <source>
        <dbReference type="PROSITE" id="PS50158"/>
    </source>
</evidence>
<feature type="region of interest" description="Disordered" evidence="2">
    <location>
        <begin position="177"/>
        <end position="315"/>
    </location>
</feature>
<feature type="domain" description="CCHC-type" evidence="3">
    <location>
        <begin position="23"/>
        <end position="39"/>
    </location>
</feature>
<feature type="compositionally biased region" description="Polar residues" evidence="2">
    <location>
        <begin position="262"/>
        <end position="271"/>
    </location>
</feature>
<accession>A0AAD8RFY0</accession>
<evidence type="ECO:0000313" key="5">
    <source>
        <dbReference type="Proteomes" id="UP001231189"/>
    </source>
</evidence>
<keyword evidence="5" id="KW-1185">Reference proteome</keyword>
<name>A0AAD8RFY0_LOLMU</name>
<keyword evidence="1" id="KW-0863">Zinc-finger</keyword>
<dbReference type="InterPro" id="IPR036875">
    <property type="entry name" value="Znf_CCHC_sf"/>
</dbReference>
<keyword evidence="1" id="KW-0862">Zinc</keyword>
<dbReference type="GO" id="GO:0008270">
    <property type="term" value="F:zinc ion binding"/>
    <property type="evidence" value="ECO:0007669"/>
    <property type="project" value="UniProtKB-KW"/>
</dbReference>
<dbReference type="InterPro" id="IPR001878">
    <property type="entry name" value="Znf_CCHC"/>
</dbReference>
<protein>
    <recommendedName>
        <fullName evidence="3">CCHC-type domain-containing protein</fullName>
    </recommendedName>
</protein>
<feature type="compositionally biased region" description="Basic and acidic residues" evidence="2">
    <location>
        <begin position="200"/>
        <end position="215"/>
    </location>
</feature>
<reference evidence="4" key="1">
    <citation type="submission" date="2023-07" db="EMBL/GenBank/DDBJ databases">
        <title>A chromosome-level genome assembly of Lolium multiflorum.</title>
        <authorList>
            <person name="Chen Y."/>
            <person name="Copetti D."/>
            <person name="Kolliker R."/>
            <person name="Studer B."/>
        </authorList>
    </citation>
    <scope>NUCLEOTIDE SEQUENCE</scope>
    <source>
        <strain evidence="4">02402/16</strain>
        <tissue evidence="4">Leaf</tissue>
    </source>
</reference>
<evidence type="ECO:0000313" key="4">
    <source>
        <dbReference type="EMBL" id="KAK1619991.1"/>
    </source>
</evidence>
<dbReference type="SMART" id="SM00343">
    <property type="entry name" value="ZnF_C2HC"/>
    <property type="match status" value="2"/>
</dbReference>
<gene>
    <name evidence="4" type="ORF">QYE76_025508</name>
</gene>
<sequence>MATAASCATTTMAPSSSHAYGLRCYKCKKQGHRPRECPNLLCEVCKAKGHEAWQCTKPSAKTLYFDELQAQATKKPLTPTLQDEDRQGELKGEVEPSLALNNTMAPPIEDDLGGNGVEMVEHVNFPSTKEAHGDEKVEPTPICLIDDLVPIPRSKEDEFPIMETMYMVHEDDDISPCLLQDGHVDHMDPTTSTTPTSNESADKGADIDKDQERRNSHGARKRRRKEEKKEEEEEAGGRGPAGPEAGQPGPRPARPVPGPVNRSPNRISSVLTGVVPSATFPVGDRSTVPTTGPPGHRPGLTAPGPDPTGMPHQTA</sequence>
<dbReference type="GO" id="GO:0003676">
    <property type="term" value="F:nucleic acid binding"/>
    <property type="evidence" value="ECO:0007669"/>
    <property type="project" value="InterPro"/>
</dbReference>
<dbReference type="SUPFAM" id="SSF57756">
    <property type="entry name" value="Retrovirus zinc finger-like domains"/>
    <property type="match status" value="1"/>
</dbReference>
<dbReference type="EMBL" id="JAUUTY010000006">
    <property type="protein sequence ID" value="KAK1619991.1"/>
    <property type="molecule type" value="Genomic_DNA"/>
</dbReference>
<dbReference type="Gene3D" id="4.10.60.10">
    <property type="entry name" value="Zinc finger, CCHC-type"/>
    <property type="match status" value="1"/>
</dbReference>